<reference evidence="2" key="2">
    <citation type="submission" date="2018-05" db="EMBL/GenBank/DDBJ databases">
        <title>OgluRS3 (Oryza glumaepatula Reference Sequence Version 3).</title>
        <authorList>
            <person name="Zhang J."/>
            <person name="Kudrna D."/>
            <person name="Lee S."/>
            <person name="Talag J."/>
            <person name="Welchert J."/>
            <person name="Wing R.A."/>
        </authorList>
    </citation>
    <scope>NUCLEOTIDE SEQUENCE [LARGE SCALE GENOMIC DNA]</scope>
</reference>
<dbReference type="EnsemblPlants" id="OGLUM04G04230.1">
    <property type="protein sequence ID" value="OGLUM04G04230.1"/>
    <property type="gene ID" value="OGLUM04G04230"/>
</dbReference>
<dbReference type="Gramene" id="OGLUM04G04230.1">
    <property type="protein sequence ID" value="OGLUM04G04230.1"/>
    <property type="gene ID" value="OGLUM04G04230"/>
</dbReference>
<dbReference type="PANTHER" id="PTHR32141:SF97">
    <property type="entry name" value="OS04G0231400 PROTEIN"/>
    <property type="match status" value="1"/>
</dbReference>
<name>A0A0D9ZHR8_9ORYZ</name>
<evidence type="ECO:0000313" key="2">
    <source>
        <dbReference type="EnsemblPlants" id="OGLUM04G04230.1"/>
    </source>
</evidence>
<sequence>MLYHDVTASLRAPGRHPVTKLSVLATGSEERRCQEVLAGGDRYSHHEFCVIDGVLFEQAMRRTEELCVQIDCGNDDRSSLTYVYRLRLISSIPGDTIRILELASCRIELPPPDHAAPFPFPRLAVLRLERCSSPMRDLATLISVAPNLAALHIARHSFCWYPERDFDDGRFVLHCPSLTSLTLDNDITCIEGIRAIDLYAPCIVTFRYTGTLVDLAMKSKATDLTHVYLNLQIWYSPGESDAIVSTFWKFLGSLRNTKSLKLNVPAMGSIPLLDNGDNIVFENLKHLEVECDPETDGWHHSKKGSAMSVATLLRCCPVIHELKLALESTSSKFMSFRSRRARGRKSLLFTEFNTSRDLFNNRRTMLDDDDESSEFEEVADLPGLTGCGFDCLQNHLKRVVLQFQMEDVNCFGVRLAKFFAETCKVLDVLQVDDGVHNFRRHINNNVDKWRANESEKQKR</sequence>
<organism evidence="2">
    <name type="scientific">Oryza glumipatula</name>
    <dbReference type="NCBI Taxonomy" id="40148"/>
    <lineage>
        <taxon>Eukaryota</taxon>
        <taxon>Viridiplantae</taxon>
        <taxon>Streptophyta</taxon>
        <taxon>Embryophyta</taxon>
        <taxon>Tracheophyta</taxon>
        <taxon>Spermatophyta</taxon>
        <taxon>Magnoliopsida</taxon>
        <taxon>Liliopsida</taxon>
        <taxon>Poales</taxon>
        <taxon>Poaceae</taxon>
        <taxon>BOP clade</taxon>
        <taxon>Oryzoideae</taxon>
        <taxon>Oryzeae</taxon>
        <taxon>Oryzinae</taxon>
        <taxon>Oryza</taxon>
    </lineage>
</organism>
<dbReference type="InterPro" id="IPR055357">
    <property type="entry name" value="LRR_At1g61320_AtMIF1"/>
</dbReference>
<dbReference type="SUPFAM" id="SSF52047">
    <property type="entry name" value="RNI-like"/>
    <property type="match status" value="1"/>
</dbReference>
<reference evidence="2" key="1">
    <citation type="submission" date="2015-04" db="UniProtKB">
        <authorList>
            <consortium name="EnsemblPlants"/>
        </authorList>
    </citation>
    <scope>IDENTIFICATION</scope>
</reference>
<proteinExistence type="predicted"/>
<dbReference type="InterPro" id="IPR032675">
    <property type="entry name" value="LRR_dom_sf"/>
</dbReference>
<dbReference type="eggNOG" id="ENOG502R644">
    <property type="taxonomic scope" value="Eukaryota"/>
</dbReference>
<dbReference type="HOGENOM" id="CLU_024602_1_1_1"/>
<evidence type="ECO:0000259" key="1">
    <source>
        <dbReference type="Pfam" id="PF23622"/>
    </source>
</evidence>
<dbReference type="InterPro" id="IPR055302">
    <property type="entry name" value="F-box_dom-containing"/>
</dbReference>
<evidence type="ECO:0000313" key="3">
    <source>
        <dbReference type="Proteomes" id="UP000026961"/>
    </source>
</evidence>
<accession>A0A0D9ZHR8</accession>
<dbReference type="Proteomes" id="UP000026961">
    <property type="component" value="Chromosome 4"/>
</dbReference>
<dbReference type="Pfam" id="PF23622">
    <property type="entry name" value="LRR_At1g61320_AtMIF1"/>
    <property type="match status" value="1"/>
</dbReference>
<keyword evidence="3" id="KW-1185">Reference proteome</keyword>
<dbReference type="AlphaFoldDB" id="A0A0D9ZHR8"/>
<dbReference type="Gene3D" id="3.80.10.10">
    <property type="entry name" value="Ribonuclease Inhibitor"/>
    <property type="match status" value="1"/>
</dbReference>
<protein>
    <recommendedName>
        <fullName evidence="1">At1g61320/AtMIF1 LRR domain-containing protein</fullName>
    </recommendedName>
</protein>
<feature type="domain" description="At1g61320/AtMIF1 LRR" evidence="1">
    <location>
        <begin position="47"/>
        <end position="339"/>
    </location>
</feature>
<dbReference type="PANTHER" id="PTHR32141">
    <property type="match status" value="1"/>
</dbReference>